<keyword evidence="2" id="KW-0472">Membrane</keyword>
<dbReference type="AlphaFoldDB" id="A0A1A6HK79"/>
<dbReference type="PANTHER" id="PTHR15498:SF73">
    <property type="entry name" value="HEPATITIS A VIRUS CELLULAR RECEPTOR 2"/>
    <property type="match status" value="1"/>
</dbReference>
<keyword evidence="2" id="KW-1133">Transmembrane helix</keyword>
<sequence length="157" mass="17260">QAKFTPSVTAHGDPTTTSPRTLTTEGDGSQWRHEHRETQTVGTLHDQYQTKISTWANEMKDSGETIRTAVYIGVGVSAGLALALIFGVLILKWYSYKKQKLQTSSLITLANLPPVGIANAGAGRNRSEENVYTIEENVYEVENSNEYYCYVSGGQPS</sequence>
<accession>A0A1A6HK79</accession>
<protein>
    <submittedName>
        <fullName evidence="3">Uncharacterized protein</fullName>
    </submittedName>
</protein>
<dbReference type="Proteomes" id="UP000092124">
    <property type="component" value="Unassembled WGS sequence"/>
</dbReference>
<name>A0A1A6HK79_NEOLE</name>
<organism evidence="3 4">
    <name type="scientific">Neotoma lepida</name>
    <name type="common">Desert woodrat</name>
    <dbReference type="NCBI Taxonomy" id="56216"/>
    <lineage>
        <taxon>Eukaryota</taxon>
        <taxon>Metazoa</taxon>
        <taxon>Chordata</taxon>
        <taxon>Craniata</taxon>
        <taxon>Vertebrata</taxon>
        <taxon>Euteleostomi</taxon>
        <taxon>Mammalia</taxon>
        <taxon>Eutheria</taxon>
        <taxon>Euarchontoglires</taxon>
        <taxon>Glires</taxon>
        <taxon>Rodentia</taxon>
        <taxon>Myomorpha</taxon>
        <taxon>Muroidea</taxon>
        <taxon>Cricetidae</taxon>
        <taxon>Neotominae</taxon>
        <taxon>Neotoma</taxon>
    </lineage>
</organism>
<dbReference type="GO" id="GO:0006357">
    <property type="term" value="P:regulation of transcription by RNA polymerase II"/>
    <property type="evidence" value="ECO:0007669"/>
    <property type="project" value="TreeGrafter"/>
</dbReference>
<feature type="transmembrane region" description="Helical" evidence="2">
    <location>
        <begin position="69"/>
        <end position="91"/>
    </location>
</feature>
<feature type="compositionally biased region" description="Low complexity" evidence="1">
    <location>
        <begin position="15"/>
        <end position="24"/>
    </location>
</feature>
<comment type="caution">
    <text evidence="3">The sequence shown here is derived from an EMBL/GenBank/DDBJ whole genome shotgun (WGS) entry which is preliminary data.</text>
</comment>
<dbReference type="STRING" id="56216.A0A1A6HK79"/>
<reference evidence="3 4" key="1">
    <citation type="submission" date="2016-06" db="EMBL/GenBank/DDBJ databases">
        <title>The Draft Genome Sequence and Annotation of the Desert Woodrat Neotoma lepida.</title>
        <authorList>
            <person name="Campbell M."/>
            <person name="Oakeson K.F."/>
            <person name="Yandell M."/>
            <person name="Halpert J.R."/>
            <person name="Dearing D."/>
        </authorList>
    </citation>
    <scope>NUCLEOTIDE SEQUENCE [LARGE SCALE GENOMIC DNA]</scope>
    <source>
        <strain evidence="3">417</strain>
        <tissue evidence="3">Liver</tissue>
    </source>
</reference>
<dbReference type="GO" id="GO:0016592">
    <property type="term" value="C:mediator complex"/>
    <property type="evidence" value="ECO:0007669"/>
    <property type="project" value="TreeGrafter"/>
</dbReference>
<dbReference type="EMBL" id="LZPO01027546">
    <property type="protein sequence ID" value="OBS78087.1"/>
    <property type="molecule type" value="Genomic_DNA"/>
</dbReference>
<dbReference type="PANTHER" id="PTHR15498">
    <property type="entry name" value="T-CELL IMMUNOGLOBULIN AND MUCIN DOMAIN CONTAINING TIM"/>
    <property type="match status" value="1"/>
</dbReference>
<feature type="region of interest" description="Disordered" evidence="1">
    <location>
        <begin position="1"/>
        <end position="43"/>
    </location>
</feature>
<dbReference type="OrthoDB" id="434099at2759"/>
<keyword evidence="4" id="KW-1185">Reference proteome</keyword>
<proteinExistence type="predicted"/>
<evidence type="ECO:0000256" key="2">
    <source>
        <dbReference type="SAM" id="Phobius"/>
    </source>
</evidence>
<gene>
    <name evidence="3" type="ORF">A6R68_19522</name>
</gene>
<keyword evidence="2" id="KW-0812">Transmembrane</keyword>
<feature type="non-terminal residue" evidence="3">
    <location>
        <position position="1"/>
    </location>
</feature>
<evidence type="ECO:0000313" key="4">
    <source>
        <dbReference type="Proteomes" id="UP000092124"/>
    </source>
</evidence>
<dbReference type="InterPro" id="IPR051669">
    <property type="entry name" value="Immune_Mod/Transcr_Coactivator"/>
</dbReference>
<evidence type="ECO:0000256" key="1">
    <source>
        <dbReference type="SAM" id="MobiDB-lite"/>
    </source>
</evidence>
<evidence type="ECO:0000313" key="3">
    <source>
        <dbReference type="EMBL" id="OBS78087.1"/>
    </source>
</evidence>